<evidence type="ECO:0000256" key="17">
    <source>
        <dbReference type="ARBA" id="ARBA00047899"/>
    </source>
</evidence>
<keyword evidence="11 19" id="KW-0067">ATP-binding</keyword>
<keyword evidence="12 21" id="KW-1133">Transmembrane helix</keyword>
<dbReference type="InterPro" id="IPR024171">
    <property type="entry name" value="SRK-like_kinase"/>
</dbReference>
<feature type="domain" description="EGF-like" evidence="24">
    <location>
        <begin position="282"/>
        <end position="320"/>
    </location>
</feature>
<keyword evidence="16" id="KW-0325">Glycoprotein</keyword>
<evidence type="ECO:0000256" key="4">
    <source>
        <dbReference type="ARBA" id="ARBA00022536"/>
    </source>
</evidence>
<reference evidence="27" key="1">
    <citation type="submission" date="2020-01" db="EMBL/GenBank/DDBJ databases">
        <authorList>
            <person name="Mishra B."/>
        </authorList>
    </citation>
    <scope>NUCLEOTIDE SEQUENCE [LARGE SCALE GENOMIC DNA]</scope>
</reference>
<dbReference type="PROSITE" id="PS51257">
    <property type="entry name" value="PROKAR_LIPOPROTEIN"/>
    <property type="match status" value="1"/>
</dbReference>
<dbReference type="PROSITE" id="PS50011">
    <property type="entry name" value="PROTEIN_KINASE_DOM"/>
    <property type="match status" value="1"/>
</dbReference>
<dbReference type="InterPro" id="IPR003609">
    <property type="entry name" value="Pan_app"/>
</dbReference>
<dbReference type="GO" id="GO:0004674">
    <property type="term" value="F:protein serine/threonine kinase activity"/>
    <property type="evidence" value="ECO:0007669"/>
    <property type="project" value="UniProtKB-KW"/>
</dbReference>
<evidence type="ECO:0000256" key="11">
    <source>
        <dbReference type="ARBA" id="ARBA00022840"/>
    </source>
</evidence>
<dbReference type="InterPro" id="IPR001245">
    <property type="entry name" value="Ser-Thr/Tyr_kinase_cat_dom"/>
</dbReference>
<keyword evidence="5 19" id="KW-0808">Transferase</keyword>
<dbReference type="InterPro" id="IPR000719">
    <property type="entry name" value="Prot_kinase_dom"/>
</dbReference>
<comment type="catalytic activity">
    <reaction evidence="17 19">
        <text>L-threonyl-[protein] + ATP = O-phospho-L-threonyl-[protein] + ADP + H(+)</text>
        <dbReference type="Rhea" id="RHEA:46608"/>
        <dbReference type="Rhea" id="RHEA-COMP:11060"/>
        <dbReference type="Rhea" id="RHEA-COMP:11605"/>
        <dbReference type="ChEBI" id="CHEBI:15378"/>
        <dbReference type="ChEBI" id="CHEBI:30013"/>
        <dbReference type="ChEBI" id="CHEBI:30616"/>
        <dbReference type="ChEBI" id="CHEBI:61977"/>
        <dbReference type="ChEBI" id="CHEBI:456216"/>
        <dbReference type="EC" id="2.7.11.1"/>
    </reaction>
</comment>
<dbReference type="PIRSF" id="PIRSF000641">
    <property type="entry name" value="SRK"/>
    <property type="match status" value="1"/>
</dbReference>
<evidence type="ECO:0000259" key="24">
    <source>
        <dbReference type="PROSITE" id="PS50026"/>
    </source>
</evidence>
<dbReference type="GO" id="GO:0005524">
    <property type="term" value="F:ATP binding"/>
    <property type="evidence" value="ECO:0007669"/>
    <property type="project" value="UniProtKB-KW"/>
</dbReference>
<evidence type="ECO:0000256" key="15">
    <source>
        <dbReference type="ARBA" id="ARBA00023170"/>
    </source>
</evidence>
<dbReference type="InterPro" id="IPR001480">
    <property type="entry name" value="Bulb-type_lectin_dom"/>
</dbReference>
<dbReference type="PROSITE" id="PS50927">
    <property type="entry name" value="BULB_LECTIN"/>
    <property type="match status" value="1"/>
</dbReference>
<dbReference type="AlphaFoldDB" id="A0A6D2KV54"/>
<evidence type="ECO:0000256" key="19">
    <source>
        <dbReference type="PIRNR" id="PIRNR000641"/>
    </source>
</evidence>
<keyword evidence="9 19" id="KW-0547">Nucleotide-binding</keyword>
<dbReference type="PROSITE" id="PS50026">
    <property type="entry name" value="EGF_3"/>
    <property type="match status" value="1"/>
</dbReference>
<dbReference type="PANTHER" id="PTHR27002:SF1095">
    <property type="entry name" value="G-TYPE LECTIN S-RECEPTOR-LIKE SERINE_THREONINE-PROTEIN KINASE RKS1"/>
    <property type="match status" value="1"/>
</dbReference>
<evidence type="ECO:0000256" key="1">
    <source>
        <dbReference type="ARBA" id="ARBA00004251"/>
    </source>
</evidence>
<dbReference type="GO" id="GO:0005886">
    <property type="term" value="C:plasma membrane"/>
    <property type="evidence" value="ECO:0007669"/>
    <property type="project" value="UniProtKB-SubCell"/>
</dbReference>
<dbReference type="Pfam" id="PF00954">
    <property type="entry name" value="S_locus_glycop"/>
    <property type="match status" value="1"/>
</dbReference>
<keyword evidence="15" id="KW-0675">Receptor</keyword>
<dbReference type="GO" id="GO:0048544">
    <property type="term" value="P:recognition of pollen"/>
    <property type="evidence" value="ECO:0007669"/>
    <property type="project" value="InterPro"/>
</dbReference>
<evidence type="ECO:0000256" key="9">
    <source>
        <dbReference type="ARBA" id="ARBA00022741"/>
    </source>
</evidence>
<dbReference type="Pfam" id="PF08276">
    <property type="entry name" value="PAN_2"/>
    <property type="match status" value="1"/>
</dbReference>
<feature type="chain" id="PRO_5025563090" description="Receptor-like serine/threonine-protein kinase" evidence="22">
    <location>
        <begin position="20"/>
        <end position="832"/>
    </location>
</feature>
<dbReference type="Pfam" id="PF01453">
    <property type="entry name" value="B_lectin"/>
    <property type="match status" value="1"/>
</dbReference>
<protein>
    <recommendedName>
        <fullName evidence="19">Receptor-like serine/threonine-protein kinase</fullName>
        <ecNumber evidence="19">2.7.11.1</ecNumber>
    </recommendedName>
</protein>
<keyword evidence="4 20" id="KW-0245">EGF-like domain</keyword>
<comment type="caution">
    <text evidence="27">The sequence shown here is derived from an EMBL/GenBank/DDBJ whole genome shotgun (WGS) entry which is preliminary data.</text>
</comment>
<comment type="caution">
    <text evidence="20">Lacks conserved residue(s) required for the propagation of feature annotation.</text>
</comment>
<feature type="domain" description="Protein kinase" evidence="23">
    <location>
        <begin position="518"/>
        <end position="803"/>
    </location>
</feature>
<sequence length="832" mass="93859">MKVFVLVIFFFLLLQSCISSVDTIMRRQSLRDGDVLFSLGRRFAFGFFSPGASKLRYVGIWYAQISKQTVVWVANRDRPVNDTSGLIKFSSRGDLCVYASVNGTEPLWSTNVSDSISEPTLAAKLSDSGNLVLLDSVTGRTFWESFGHPADTFLPFMRLGFTGKDGLDRFLTSWRSPEDPGSGNFTYRIQRKGFPQLFLYKGVTPWWRPGSWTGRRWSGVPKMGRGHMFNISFVNNQDEVSFAYGVTDASVITRIIVNERGNDQRLTWIARDERWNEFWSVPKENCDYYAHCGVNGHCDPTTSETFVCTCLPGFEPKFPRDWFLRDTSGGCRKKNRAASKCRERDGFVKLERVKIPDTSAAGVDMNITLKECKQRCSRNCSCVAYASAHHESEGGAIGCLPWHGDMLDSRTYSNSGQDFYVSVDAEELARWNRKGSSGKRRVFLILISSISAGMLLMVIFFSYVRKQRKSNRNKRSSTAFIPSSFDFEDSLTFEEDEERNRESPLFELSTIATATNNFSVQNKLGAGGFGPVYKGVLQNRMEIAVKRLSRNSGQGMEEFKNEVRLISKLQHRNLVRILGCCVELEEKMLIYEYLPNKSLDYFIFHEEHRAELDWPKRMGIIRGIARGVLYLHQDSRLRIIHRDLKDSNVLLDNDMTPKIADFGLARIFGGNQIEGSTNRVVGTYGYMSPEHAMDGQFSVKSDVYSFGVLILEIITGNKNSAVYEESSNLVGHIWGLWGKGEAREIIDTLMDAETYDVSEVMKCAHIGLLCVQESASDRPDMSAVLFMLGQNAIDLPSPKHPAFTVLRKRNVKNGGSSGCSFNDVTLTSVQGR</sequence>
<dbReference type="FunFam" id="3.30.200.20:FF:000330">
    <property type="entry name" value="G-type lectin S-receptor-like serine/threonine-protein kinase At4g03230"/>
    <property type="match status" value="1"/>
</dbReference>
<comment type="catalytic activity">
    <reaction evidence="18 19">
        <text>L-seryl-[protein] + ATP = O-phospho-L-seryl-[protein] + ADP + H(+)</text>
        <dbReference type="Rhea" id="RHEA:17989"/>
        <dbReference type="Rhea" id="RHEA-COMP:9863"/>
        <dbReference type="Rhea" id="RHEA-COMP:11604"/>
        <dbReference type="ChEBI" id="CHEBI:15378"/>
        <dbReference type="ChEBI" id="CHEBI:29999"/>
        <dbReference type="ChEBI" id="CHEBI:30616"/>
        <dbReference type="ChEBI" id="CHEBI:83421"/>
        <dbReference type="ChEBI" id="CHEBI:456216"/>
        <dbReference type="EC" id="2.7.11.1"/>
    </reaction>
</comment>
<evidence type="ECO:0000259" key="25">
    <source>
        <dbReference type="PROSITE" id="PS50927"/>
    </source>
</evidence>
<keyword evidence="28" id="KW-1185">Reference proteome</keyword>
<proteinExistence type="inferred from homology"/>
<evidence type="ECO:0000256" key="14">
    <source>
        <dbReference type="ARBA" id="ARBA00023157"/>
    </source>
</evidence>
<dbReference type="InterPro" id="IPR036426">
    <property type="entry name" value="Bulb-type_lectin_dom_sf"/>
</dbReference>
<keyword evidence="8" id="KW-0430">Lectin</keyword>
<comment type="similarity">
    <text evidence="19">Belongs to the protein kinase superfamily. Ser/Thr protein kinase family.</text>
</comment>
<evidence type="ECO:0000256" key="22">
    <source>
        <dbReference type="SAM" id="SignalP"/>
    </source>
</evidence>
<dbReference type="InterPro" id="IPR000858">
    <property type="entry name" value="S_locus_glycoprot_dom"/>
</dbReference>
<evidence type="ECO:0000256" key="5">
    <source>
        <dbReference type="ARBA" id="ARBA00022679"/>
    </source>
</evidence>
<keyword evidence="2" id="KW-1003">Cell membrane</keyword>
<dbReference type="InterPro" id="IPR008271">
    <property type="entry name" value="Ser/Thr_kinase_AS"/>
</dbReference>
<dbReference type="SMART" id="SM00220">
    <property type="entry name" value="S_TKc"/>
    <property type="match status" value="1"/>
</dbReference>
<evidence type="ECO:0000256" key="7">
    <source>
        <dbReference type="ARBA" id="ARBA00022729"/>
    </source>
</evidence>
<keyword evidence="14" id="KW-1015">Disulfide bond</keyword>
<evidence type="ECO:0000259" key="26">
    <source>
        <dbReference type="PROSITE" id="PS50948"/>
    </source>
</evidence>
<dbReference type="PANTHER" id="PTHR27002">
    <property type="entry name" value="RECEPTOR-LIKE SERINE/THREONINE-PROTEIN KINASE SD1-8"/>
    <property type="match status" value="1"/>
</dbReference>
<dbReference type="EMBL" id="CACVBM020001840">
    <property type="protein sequence ID" value="CAA7060796.1"/>
    <property type="molecule type" value="Genomic_DNA"/>
</dbReference>
<dbReference type="Pfam" id="PF07714">
    <property type="entry name" value="PK_Tyr_Ser-Thr"/>
    <property type="match status" value="1"/>
</dbReference>
<evidence type="ECO:0000256" key="13">
    <source>
        <dbReference type="ARBA" id="ARBA00023136"/>
    </source>
</evidence>
<dbReference type="EC" id="2.7.11.1" evidence="19"/>
<dbReference type="CDD" id="cd01098">
    <property type="entry name" value="PAN_AP_plant"/>
    <property type="match status" value="1"/>
</dbReference>
<dbReference type="SMART" id="SM00108">
    <property type="entry name" value="B_lectin"/>
    <property type="match status" value="1"/>
</dbReference>
<dbReference type="SMART" id="SM00473">
    <property type="entry name" value="PAN_AP"/>
    <property type="match status" value="1"/>
</dbReference>
<keyword evidence="3 19" id="KW-0723">Serine/threonine-protein kinase</keyword>
<feature type="signal peptide" evidence="22">
    <location>
        <begin position="1"/>
        <end position="19"/>
    </location>
</feature>
<evidence type="ECO:0000256" key="6">
    <source>
        <dbReference type="ARBA" id="ARBA00022692"/>
    </source>
</evidence>
<comment type="subcellular location">
    <subcellularLocation>
        <location evidence="1">Cell membrane</location>
        <topology evidence="1">Single-pass type I membrane protein</topology>
    </subcellularLocation>
</comment>
<dbReference type="FunFam" id="1.10.510.10:FF:000060">
    <property type="entry name" value="G-type lectin S-receptor-like serine/threonine-protein kinase"/>
    <property type="match status" value="1"/>
</dbReference>
<evidence type="ECO:0000256" key="2">
    <source>
        <dbReference type="ARBA" id="ARBA00022475"/>
    </source>
</evidence>
<keyword evidence="10 19" id="KW-0418">Kinase</keyword>
<evidence type="ECO:0000256" key="21">
    <source>
        <dbReference type="SAM" id="Phobius"/>
    </source>
</evidence>
<keyword evidence="7 22" id="KW-0732">Signal</keyword>
<evidence type="ECO:0000259" key="23">
    <source>
        <dbReference type="PROSITE" id="PS50011"/>
    </source>
</evidence>
<gene>
    <name evidence="27" type="ORF">MERR_LOCUS48032</name>
</gene>
<feature type="domain" description="Bulb-type lectin" evidence="25">
    <location>
        <begin position="21"/>
        <end position="146"/>
    </location>
</feature>
<feature type="domain" description="Apple" evidence="26">
    <location>
        <begin position="341"/>
        <end position="424"/>
    </location>
</feature>
<evidence type="ECO:0000256" key="8">
    <source>
        <dbReference type="ARBA" id="ARBA00022734"/>
    </source>
</evidence>
<keyword evidence="6 21" id="KW-0812">Transmembrane</keyword>
<dbReference type="OrthoDB" id="1933550at2759"/>
<dbReference type="CDD" id="cd00028">
    <property type="entry name" value="B_lectin"/>
    <property type="match status" value="1"/>
</dbReference>
<dbReference type="CDD" id="cd14066">
    <property type="entry name" value="STKc_IRAK"/>
    <property type="match status" value="1"/>
</dbReference>
<dbReference type="InterPro" id="IPR011009">
    <property type="entry name" value="Kinase-like_dom_sf"/>
</dbReference>
<keyword evidence="13 21" id="KW-0472">Membrane</keyword>
<dbReference type="Gene3D" id="3.30.200.20">
    <property type="entry name" value="Phosphorylase Kinase, domain 1"/>
    <property type="match status" value="1"/>
</dbReference>
<dbReference type="SUPFAM" id="SSF56112">
    <property type="entry name" value="Protein kinase-like (PK-like)"/>
    <property type="match status" value="1"/>
</dbReference>
<dbReference type="Gene3D" id="2.90.10.10">
    <property type="entry name" value="Bulb-type lectin domain"/>
    <property type="match status" value="1"/>
</dbReference>
<dbReference type="FunFam" id="2.90.10.10:FF:000005">
    <property type="entry name" value="G-type lectin S-receptor-like serine/threonine-protein kinase"/>
    <property type="match status" value="1"/>
</dbReference>
<dbReference type="PROSITE" id="PS50948">
    <property type="entry name" value="PAN"/>
    <property type="match status" value="1"/>
</dbReference>
<name>A0A6D2KV54_9BRAS</name>
<evidence type="ECO:0000256" key="3">
    <source>
        <dbReference type="ARBA" id="ARBA00022527"/>
    </source>
</evidence>
<feature type="transmembrane region" description="Helical" evidence="21">
    <location>
        <begin position="442"/>
        <end position="464"/>
    </location>
</feature>
<evidence type="ECO:0000256" key="20">
    <source>
        <dbReference type="PROSITE-ProRule" id="PRU00076"/>
    </source>
</evidence>
<dbReference type="Gene3D" id="1.10.510.10">
    <property type="entry name" value="Transferase(Phosphotransferase) domain 1"/>
    <property type="match status" value="1"/>
</dbReference>
<evidence type="ECO:0000256" key="16">
    <source>
        <dbReference type="ARBA" id="ARBA00023180"/>
    </source>
</evidence>
<evidence type="ECO:0000313" key="27">
    <source>
        <dbReference type="EMBL" id="CAA7060796.1"/>
    </source>
</evidence>
<evidence type="ECO:0000256" key="10">
    <source>
        <dbReference type="ARBA" id="ARBA00022777"/>
    </source>
</evidence>
<dbReference type="Proteomes" id="UP000467841">
    <property type="component" value="Unassembled WGS sequence"/>
</dbReference>
<dbReference type="InterPro" id="IPR000742">
    <property type="entry name" value="EGF"/>
</dbReference>
<evidence type="ECO:0000313" key="28">
    <source>
        <dbReference type="Proteomes" id="UP000467841"/>
    </source>
</evidence>
<evidence type="ECO:0000256" key="12">
    <source>
        <dbReference type="ARBA" id="ARBA00022989"/>
    </source>
</evidence>
<evidence type="ECO:0000256" key="18">
    <source>
        <dbReference type="ARBA" id="ARBA00048679"/>
    </source>
</evidence>
<dbReference type="SUPFAM" id="SSF51110">
    <property type="entry name" value="alpha-D-mannose-specific plant lectins"/>
    <property type="match status" value="1"/>
</dbReference>
<dbReference type="PROSITE" id="PS00108">
    <property type="entry name" value="PROTEIN_KINASE_ST"/>
    <property type="match status" value="1"/>
</dbReference>
<dbReference type="GO" id="GO:0030246">
    <property type="term" value="F:carbohydrate binding"/>
    <property type="evidence" value="ECO:0007669"/>
    <property type="project" value="UniProtKB-KW"/>
</dbReference>
<organism evidence="27 28">
    <name type="scientific">Microthlaspi erraticum</name>
    <dbReference type="NCBI Taxonomy" id="1685480"/>
    <lineage>
        <taxon>Eukaryota</taxon>
        <taxon>Viridiplantae</taxon>
        <taxon>Streptophyta</taxon>
        <taxon>Embryophyta</taxon>
        <taxon>Tracheophyta</taxon>
        <taxon>Spermatophyta</taxon>
        <taxon>Magnoliopsida</taxon>
        <taxon>eudicotyledons</taxon>
        <taxon>Gunneridae</taxon>
        <taxon>Pentapetalae</taxon>
        <taxon>rosids</taxon>
        <taxon>malvids</taxon>
        <taxon>Brassicales</taxon>
        <taxon>Brassicaceae</taxon>
        <taxon>Coluteocarpeae</taxon>
        <taxon>Microthlaspi</taxon>
    </lineage>
</organism>
<accession>A0A6D2KV54</accession>